<feature type="transmembrane region" description="Helical" evidence="1">
    <location>
        <begin position="55"/>
        <end position="83"/>
    </location>
</feature>
<evidence type="ECO:0000313" key="2">
    <source>
        <dbReference type="EMBL" id="NKY51456.1"/>
    </source>
</evidence>
<evidence type="ECO:0000313" key="3">
    <source>
        <dbReference type="Proteomes" id="UP000565711"/>
    </source>
</evidence>
<dbReference type="RefSeq" id="WP_067881891.1">
    <property type="nucleotide sequence ID" value="NZ_JAAXOP010000007.1"/>
</dbReference>
<keyword evidence="1" id="KW-0812">Transmembrane</keyword>
<organism evidence="2 3">
    <name type="scientific">Nocardia vermiculata</name>
    <dbReference type="NCBI Taxonomy" id="257274"/>
    <lineage>
        <taxon>Bacteria</taxon>
        <taxon>Bacillati</taxon>
        <taxon>Actinomycetota</taxon>
        <taxon>Actinomycetes</taxon>
        <taxon>Mycobacteriales</taxon>
        <taxon>Nocardiaceae</taxon>
        <taxon>Nocardia</taxon>
    </lineage>
</organism>
<dbReference type="EMBL" id="JAAXOP010000007">
    <property type="protein sequence ID" value="NKY51456.1"/>
    <property type="molecule type" value="Genomic_DNA"/>
</dbReference>
<dbReference type="Proteomes" id="UP000565711">
    <property type="component" value="Unassembled WGS sequence"/>
</dbReference>
<protein>
    <submittedName>
        <fullName evidence="2">Uncharacterized protein</fullName>
    </submittedName>
</protein>
<comment type="caution">
    <text evidence="2">The sequence shown here is derived from an EMBL/GenBank/DDBJ whole genome shotgun (WGS) entry which is preliminary data.</text>
</comment>
<keyword evidence="1" id="KW-0472">Membrane</keyword>
<keyword evidence="3" id="KW-1185">Reference proteome</keyword>
<sequence>MSVSQRRHFAAPTYYSRTAPGTSRPLTIGLLLLIPALVTVGPLVATAMIRRHHGSFGAAVTPVVVAVSVTLCCAALVAFGTAWRNSHLRKRLSPRGNG</sequence>
<keyword evidence="1" id="KW-1133">Transmembrane helix</keyword>
<dbReference type="AlphaFoldDB" id="A0A846XWE2"/>
<proteinExistence type="predicted"/>
<evidence type="ECO:0000256" key="1">
    <source>
        <dbReference type="SAM" id="Phobius"/>
    </source>
</evidence>
<reference evidence="2 3" key="1">
    <citation type="submission" date="2020-04" db="EMBL/GenBank/DDBJ databases">
        <title>MicrobeNet Type strains.</title>
        <authorList>
            <person name="Nicholson A.C."/>
        </authorList>
    </citation>
    <scope>NUCLEOTIDE SEQUENCE [LARGE SCALE GENOMIC DNA]</scope>
    <source>
        <strain evidence="2 3">JCM 12354</strain>
    </source>
</reference>
<name>A0A846XWE2_9NOCA</name>
<accession>A0A846XWE2</accession>
<gene>
    <name evidence="2" type="ORF">HGA08_14625</name>
</gene>
<feature type="transmembrane region" description="Helical" evidence="1">
    <location>
        <begin position="26"/>
        <end position="49"/>
    </location>
</feature>